<evidence type="ECO:0000313" key="2">
    <source>
        <dbReference type="Proteomes" id="UP000027821"/>
    </source>
</evidence>
<keyword evidence="2" id="KW-1185">Reference proteome</keyword>
<dbReference type="EMBL" id="JMIH01000023">
    <property type="protein sequence ID" value="KEO73079.1"/>
    <property type="molecule type" value="Genomic_DNA"/>
</dbReference>
<dbReference type="InterPro" id="IPR019861">
    <property type="entry name" value="PorP/SprF_Bacteroidetes"/>
</dbReference>
<comment type="caution">
    <text evidence="1">The sequence shown here is derived from an EMBL/GenBank/DDBJ whole genome shotgun (WGS) entry which is preliminary data.</text>
</comment>
<protein>
    <submittedName>
        <fullName evidence="1">Membrane protein</fullName>
    </submittedName>
</protein>
<proteinExistence type="predicted"/>
<dbReference type="Proteomes" id="UP000027821">
    <property type="component" value="Unassembled WGS sequence"/>
</dbReference>
<dbReference type="OrthoDB" id="1320396at2"/>
<evidence type="ECO:0000313" key="1">
    <source>
        <dbReference type="EMBL" id="KEO73079.1"/>
    </source>
</evidence>
<reference evidence="1 2" key="1">
    <citation type="submission" date="2014-04" db="EMBL/GenBank/DDBJ databases">
        <title>Characterization and application of a salt tolerant electro-active bacterium.</title>
        <authorList>
            <person name="Yang L."/>
            <person name="Wei S."/>
            <person name="Tay Q.X.M."/>
        </authorList>
    </citation>
    <scope>NUCLEOTIDE SEQUENCE [LARGE SCALE GENOMIC DNA]</scope>
    <source>
        <strain evidence="1 2">LY1</strain>
    </source>
</reference>
<dbReference type="RefSeq" id="WP_035076374.1">
    <property type="nucleotide sequence ID" value="NZ_JMIH01000023.1"/>
</dbReference>
<dbReference type="NCBIfam" id="TIGR03519">
    <property type="entry name" value="T9SS_PorP_fam"/>
    <property type="match status" value="1"/>
</dbReference>
<gene>
    <name evidence="1" type="ORF">EL17_15840</name>
</gene>
<organism evidence="1 2">
    <name type="scientific">Anditalea andensis</name>
    <dbReference type="NCBI Taxonomy" id="1048983"/>
    <lineage>
        <taxon>Bacteria</taxon>
        <taxon>Pseudomonadati</taxon>
        <taxon>Bacteroidota</taxon>
        <taxon>Cytophagia</taxon>
        <taxon>Cytophagales</taxon>
        <taxon>Cytophagaceae</taxon>
        <taxon>Anditalea</taxon>
    </lineage>
</organism>
<dbReference type="AlphaFoldDB" id="A0A074KVW3"/>
<dbReference type="STRING" id="1048983.EL17_15840"/>
<sequence length="326" mass="36058">MRKKSCLIFLVFFAMVLNLYLIQDVYAQQDAQLTQYMYNGMYYNPAFAGKDPGYQFSALHRTQWLGYSTPAGVGNGGINTQVLSASGRITGTALGLGLNFINDDIGPTRNQEVNLSLGYHLNLGRGVLSIGASGGFFSSNINYDEFNPVNPDPNVPTSGNESQINFNLGGGLLYDHSRFYLGLSSRHINEPDFDFGEGAFGNQLVNHNYLLAGYRINPFGLLRFEPSFLVKSVGFDNFSYNVSVIATHNEKVSGGLAYRGEESVSILLGYSLLRDNSLRLGYAFDLVVGGVEAKAPTSHEFMLTYNLPPVARDLQRVIQRTPRFRY</sequence>
<dbReference type="Pfam" id="PF11751">
    <property type="entry name" value="PorP_SprF"/>
    <property type="match status" value="1"/>
</dbReference>
<dbReference type="eggNOG" id="COG0226">
    <property type="taxonomic scope" value="Bacteria"/>
</dbReference>
<accession>A0A074KVW3</accession>
<name>A0A074KVW3_9BACT</name>